<evidence type="ECO:0000313" key="1">
    <source>
        <dbReference type="EMBL" id="PVD32194.1"/>
    </source>
</evidence>
<comment type="caution">
    <text evidence="1">The sequence shown here is derived from an EMBL/GenBank/DDBJ whole genome shotgun (WGS) entry which is preliminary data.</text>
</comment>
<proteinExistence type="predicted"/>
<dbReference type="EMBL" id="PZQS01000004">
    <property type="protein sequence ID" value="PVD32194.1"/>
    <property type="molecule type" value="Genomic_DNA"/>
</dbReference>
<gene>
    <name evidence="1" type="ORF">C0Q70_07623</name>
</gene>
<dbReference type="AlphaFoldDB" id="A0A2T7PFJ6"/>
<organism evidence="1 2">
    <name type="scientific">Pomacea canaliculata</name>
    <name type="common">Golden apple snail</name>
    <dbReference type="NCBI Taxonomy" id="400727"/>
    <lineage>
        <taxon>Eukaryota</taxon>
        <taxon>Metazoa</taxon>
        <taxon>Spiralia</taxon>
        <taxon>Lophotrochozoa</taxon>
        <taxon>Mollusca</taxon>
        <taxon>Gastropoda</taxon>
        <taxon>Caenogastropoda</taxon>
        <taxon>Architaenioglossa</taxon>
        <taxon>Ampullarioidea</taxon>
        <taxon>Ampullariidae</taxon>
        <taxon>Pomacea</taxon>
    </lineage>
</organism>
<reference evidence="1 2" key="1">
    <citation type="submission" date="2018-04" db="EMBL/GenBank/DDBJ databases">
        <title>The genome of golden apple snail Pomacea canaliculata provides insight into stress tolerance and invasive adaptation.</title>
        <authorList>
            <person name="Liu C."/>
            <person name="Liu B."/>
            <person name="Ren Y."/>
            <person name="Zhang Y."/>
            <person name="Wang H."/>
            <person name="Li S."/>
            <person name="Jiang F."/>
            <person name="Yin L."/>
            <person name="Zhang G."/>
            <person name="Qian W."/>
            <person name="Fan W."/>
        </authorList>
    </citation>
    <scope>NUCLEOTIDE SEQUENCE [LARGE SCALE GENOMIC DNA]</scope>
    <source>
        <strain evidence="1">SZHN2017</strain>
        <tissue evidence="1">Muscle</tissue>
    </source>
</reference>
<sequence>MSTTNGWRQEARMRLRLALPGYIEKPKKYKTHAADDHPLPGLTSSRPWIRRFHPLSPSHTPCLVISSRIYDGTHCVRCMRVHSTTVAHPDNCTDSKYQSHTKKVHTHQTLCRRRLPAWCWCKDKNAKPSARLRFSQPQANWRMR</sequence>
<keyword evidence="2" id="KW-1185">Reference proteome</keyword>
<name>A0A2T7PFJ6_POMCA</name>
<dbReference type="Proteomes" id="UP000245119">
    <property type="component" value="Linkage Group LG4"/>
</dbReference>
<evidence type="ECO:0000313" key="2">
    <source>
        <dbReference type="Proteomes" id="UP000245119"/>
    </source>
</evidence>
<protein>
    <submittedName>
        <fullName evidence="1">Uncharacterized protein</fullName>
    </submittedName>
</protein>
<accession>A0A2T7PFJ6</accession>